<comment type="subcellular location">
    <subcellularLocation>
        <location evidence="2">Membrane</location>
    </subcellularLocation>
</comment>
<dbReference type="GO" id="GO:0000155">
    <property type="term" value="F:phosphorelay sensor kinase activity"/>
    <property type="evidence" value="ECO:0007669"/>
    <property type="project" value="InterPro"/>
</dbReference>
<dbReference type="InterPro" id="IPR007891">
    <property type="entry name" value="CHASE3"/>
</dbReference>
<dbReference type="SMART" id="SM00448">
    <property type="entry name" value="REC"/>
    <property type="match status" value="1"/>
</dbReference>
<dbReference type="Gene3D" id="1.10.287.130">
    <property type="match status" value="1"/>
</dbReference>
<keyword evidence="7" id="KW-0418">Kinase</keyword>
<dbReference type="CDD" id="cd06225">
    <property type="entry name" value="HAMP"/>
    <property type="match status" value="1"/>
</dbReference>
<dbReference type="PROSITE" id="PS50885">
    <property type="entry name" value="HAMP"/>
    <property type="match status" value="1"/>
</dbReference>
<keyword evidence="16" id="KW-1185">Reference proteome</keyword>
<dbReference type="EC" id="2.7.13.3" evidence="4"/>
<evidence type="ECO:0000256" key="2">
    <source>
        <dbReference type="ARBA" id="ARBA00004370"/>
    </source>
</evidence>
<keyword evidence="5 10" id="KW-0597">Phosphoprotein</keyword>
<dbReference type="InterPro" id="IPR003018">
    <property type="entry name" value="GAF"/>
</dbReference>
<dbReference type="InterPro" id="IPR011006">
    <property type="entry name" value="CheY-like_superfamily"/>
</dbReference>
<dbReference type="Gene3D" id="3.40.50.2300">
    <property type="match status" value="1"/>
</dbReference>
<dbReference type="FunFam" id="3.30.565.10:FF:000010">
    <property type="entry name" value="Sensor histidine kinase RcsC"/>
    <property type="match status" value="1"/>
</dbReference>
<feature type="modified residue" description="4-aspartylphosphate" evidence="10">
    <location>
        <position position="749"/>
    </location>
</feature>
<comment type="caution">
    <text evidence="15">The sequence shown here is derived from an EMBL/GenBank/DDBJ whole genome shotgun (WGS) entry which is preliminary data.</text>
</comment>
<dbReference type="Pfam" id="PF00072">
    <property type="entry name" value="Response_reg"/>
    <property type="match status" value="1"/>
</dbReference>
<reference evidence="16" key="1">
    <citation type="submission" date="2018-12" db="EMBL/GenBank/DDBJ databases">
        <title>Tengunoibacter tsumagoiensis gen. nov., sp. nov., Dictyobacter kobayashii sp. nov., D. alpinus sp. nov., and D. joshuensis sp. nov. and description of Dictyobacteraceae fam. nov. within the order Ktedonobacterales isolated from Tengu-no-mugimeshi.</title>
        <authorList>
            <person name="Wang C.M."/>
            <person name="Zheng Y."/>
            <person name="Sakai Y."/>
            <person name="Toyoda A."/>
            <person name="Minakuchi Y."/>
            <person name="Abe K."/>
            <person name="Yokota A."/>
            <person name="Yabe S."/>
        </authorList>
    </citation>
    <scope>NUCLEOTIDE SEQUENCE [LARGE SCALE GENOMIC DNA]</scope>
    <source>
        <strain evidence="16">S-27</strain>
    </source>
</reference>
<dbReference type="InterPro" id="IPR029016">
    <property type="entry name" value="GAF-like_dom_sf"/>
</dbReference>
<dbReference type="Gene3D" id="3.30.565.10">
    <property type="entry name" value="Histidine kinase-like ATPase, C-terminal domain"/>
    <property type="match status" value="1"/>
</dbReference>
<proteinExistence type="inferred from homology"/>
<evidence type="ECO:0000256" key="7">
    <source>
        <dbReference type="ARBA" id="ARBA00022777"/>
    </source>
</evidence>
<dbReference type="Pfam" id="PF05227">
    <property type="entry name" value="CHASE3"/>
    <property type="match status" value="1"/>
</dbReference>
<dbReference type="Pfam" id="PF02518">
    <property type="entry name" value="HATPase_c"/>
    <property type="match status" value="1"/>
</dbReference>
<dbReference type="Pfam" id="PF00512">
    <property type="entry name" value="HisKA"/>
    <property type="match status" value="1"/>
</dbReference>
<dbReference type="InterPro" id="IPR003661">
    <property type="entry name" value="HisK_dim/P_dom"/>
</dbReference>
<feature type="domain" description="Response regulatory" evidence="13">
    <location>
        <begin position="700"/>
        <end position="813"/>
    </location>
</feature>
<evidence type="ECO:0000256" key="1">
    <source>
        <dbReference type="ARBA" id="ARBA00000085"/>
    </source>
</evidence>
<evidence type="ECO:0000313" key="16">
    <source>
        <dbReference type="Proteomes" id="UP000287224"/>
    </source>
</evidence>
<keyword evidence="6" id="KW-0808">Transferase</keyword>
<dbReference type="SMART" id="SM00387">
    <property type="entry name" value="HATPase_c"/>
    <property type="match status" value="1"/>
</dbReference>
<feature type="transmembrane region" description="Helical" evidence="11">
    <location>
        <begin position="126"/>
        <end position="147"/>
    </location>
</feature>
<dbReference type="SUPFAM" id="SSF55874">
    <property type="entry name" value="ATPase domain of HSP90 chaperone/DNA topoisomerase II/histidine kinase"/>
    <property type="match status" value="1"/>
</dbReference>
<dbReference type="SUPFAM" id="SSF47384">
    <property type="entry name" value="Homodimeric domain of signal transducing histidine kinase"/>
    <property type="match status" value="1"/>
</dbReference>
<comment type="catalytic activity">
    <reaction evidence="1">
        <text>ATP + protein L-histidine = ADP + protein N-phospho-L-histidine.</text>
        <dbReference type="EC" id="2.7.13.3"/>
    </reaction>
</comment>
<keyword evidence="11" id="KW-0472">Membrane</keyword>
<name>A0A401ZP99_9CHLR</name>
<keyword evidence="11" id="KW-0812">Transmembrane</keyword>
<dbReference type="SMART" id="SM00065">
    <property type="entry name" value="GAF"/>
    <property type="match status" value="1"/>
</dbReference>
<dbReference type="InterPro" id="IPR005467">
    <property type="entry name" value="His_kinase_dom"/>
</dbReference>
<dbReference type="Pfam" id="PF00672">
    <property type="entry name" value="HAMP"/>
    <property type="match status" value="1"/>
</dbReference>
<dbReference type="SUPFAM" id="SSF55781">
    <property type="entry name" value="GAF domain-like"/>
    <property type="match status" value="1"/>
</dbReference>
<evidence type="ECO:0000259" key="14">
    <source>
        <dbReference type="PROSITE" id="PS50885"/>
    </source>
</evidence>
<dbReference type="InterPro" id="IPR003660">
    <property type="entry name" value="HAMP_dom"/>
</dbReference>
<protein>
    <recommendedName>
        <fullName evidence="9">Circadian input-output histidine kinase CikA</fullName>
        <ecNumber evidence="4">2.7.13.3</ecNumber>
    </recommendedName>
</protein>
<feature type="domain" description="HAMP" evidence="14">
    <location>
        <begin position="164"/>
        <end position="204"/>
    </location>
</feature>
<dbReference type="PROSITE" id="PS50110">
    <property type="entry name" value="RESPONSE_REGULATORY"/>
    <property type="match status" value="1"/>
</dbReference>
<feature type="domain" description="Histidine kinase" evidence="12">
    <location>
        <begin position="419"/>
        <end position="647"/>
    </location>
</feature>
<dbReference type="PRINTS" id="PR00344">
    <property type="entry name" value="BCTRLSENSOR"/>
</dbReference>
<dbReference type="InterPro" id="IPR003594">
    <property type="entry name" value="HATPase_dom"/>
</dbReference>
<dbReference type="GO" id="GO:0009927">
    <property type="term" value="F:histidine phosphotransfer kinase activity"/>
    <property type="evidence" value="ECO:0007669"/>
    <property type="project" value="TreeGrafter"/>
</dbReference>
<evidence type="ECO:0000256" key="9">
    <source>
        <dbReference type="ARBA" id="ARBA00074306"/>
    </source>
</evidence>
<dbReference type="GO" id="GO:0005886">
    <property type="term" value="C:plasma membrane"/>
    <property type="evidence" value="ECO:0007669"/>
    <property type="project" value="TreeGrafter"/>
</dbReference>
<dbReference type="PANTHER" id="PTHR43047:SF63">
    <property type="entry name" value="HISTIDINE KINASE"/>
    <property type="match status" value="1"/>
</dbReference>
<evidence type="ECO:0000259" key="13">
    <source>
        <dbReference type="PROSITE" id="PS50110"/>
    </source>
</evidence>
<sequence length="940" mass="104140">MIDQETGLRGYIATGDASFLQPFNDGQRHFASYVQQLKNASAAEGFHQTELAVTRVEDRVTHWTSLYADPQLQNMRNGDLKAARADKINALGKGYFDDVRSSVALLQTTSDNDLASLQSQVLTRNWLFLGLLIALTLVVCAFLWNTFRLYIAVQREQLDNFKFAATAFRDGDLTARVQESRDSEFNEIVQTFNGMADVLQEQQSVLKDRDILEQVMQLNTLLAGSLDLADLMQHFFQKLLDLLDVQIAALYLYDDEQKQLNLFSSRGLQFSGRQSCFAMGEGLVGQVAQVREPLLVTRHSPATEIFSIKTIVGEVLPSTLYHVPLVQGNELLGVLAVGSVFTMSERARNVIQVVTSSLATAVRNTQTYEHTQRQALALAEYAHQQVESNQVLRQQRDELTVLNAALEEANRVRSQFLSTMSHELRTPLASIIGFSQIIMRSEQKFPLTSRQHDNIERILKNAQHLLSLINDVLDLAKIEAGRMDINTSEVNVEELLSAVMDETRSMALNRRLKLAISVEEGISTIETDARKLRQILLNLISNALKFTEEGSVTVSAVRRPAANANNDAGGQISISVTDTGIGIDRDRQEHIFEAFYQVDSSNSRSYGGTGLGLSIVRELTVLLGGKVEIQSEKGVGSTFTIVLPMRLRDQRLIQDMRLNTLLDQKNTASTSPENELPLIADTGTLRVVRNVEPLADDAYLVVAVDDNPDVLQLISASLEQTPYRVVGVQDSSKAIEVIQELRPRVITLDIMMPRINGWQILHQLKSNPLTASIPVILLTVLEDRSAGYVLGADEYLVKPVARDSLLRVLQQLTTREPAPLQHAAAESQIPEVLSTIPPISAETLVPGQDTGGGLRKPILLVHNEPDIYGLVDKLREKTGYVLQKTSEGQDLLDLIEKAHPDLLMMLLHADDGKFLGDRLKSVIEQSSSSPLTDDSTGPGV</sequence>
<organism evidence="15 16">
    <name type="scientific">Dictyobacter aurantiacus</name>
    <dbReference type="NCBI Taxonomy" id="1936993"/>
    <lineage>
        <taxon>Bacteria</taxon>
        <taxon>Bacillati</taxon>
        <taxon>Chloroflexota</taxon>
        <taxon>Ktedonobacteria</taxon>
        <taxon>Ktedonobacterales</taxon>
        <taxon>Dictyobacteraceae</taxon>
        <taxon>Dictyobacter</taxon>
    </lineage>
</organism>
<evidence type="ECO:0000313" key="15">
    <source>
        <dbReference type="EMBL" id="GCE08695.1"/>
    </source>
</evidence>
<dbReference type="PANTHER" id="PTHR43047">
    <property type="entry name" value="TWO-COMPONENT HISTIDINE PROTEIN KINASE"/>
    <property type="match status" value="1"/>
</dbReference>
<dbReference type="PROSITE" id="PS50109">
    <property type="entry name" value="HIS_KIN"/>
    <property type="match status" value="1"/>
</dbReference>
<gene>
    <name evidence="15" type="ORF">KDAU_60240</name>
</gene>
<dbReference type="EMBL" id="BIFQ01000002">
    <property type="protein sequence ID" value="GCE08695.1"/>
    <property type="molecule type" value="Genomic_DNA"/>
</dbReference>
<dbReference type="SMART" id="SM00388">
    <property type="entry name" value="HisKA"/>
    <property type="match status" value="1"/>
</dbReference>
<dbReference type="CDD" id="cd16922">
    <property type="entry name" value="HATPase_EvgS-ArcB-TorS-like"/>
    <property type="match status" value="1"/>
</dbReference>
<evidence type="ECO:0000259" key="12">
    <source>
        <dbReference type="PROSITE" id="PS50109"/>
    </source>
</evidence>
<accession>A0A401ZP99</accession>
<dbReference type="Gene3D" id="3.30.450.40">
    <property type="match status" value="1"/>
</dbReference>
<dbReference type="SMART" id="SM00304">
    <property type="entry name" value="HAMP"/>
    <property type="match status" value="1"/>
</dbReference>
<keyword evidence="8" id="KW-0902">Two-component regulatory system</keyword>
<dbReference type="InterPro" id="IPR036890">
    <property type="entry name" value="HATPase_C_sf"/>
</dbReference>
<dbReference type="SUPFAM" id="SSF52172">
    <property type="entry name" value="CheY-like"/>
    <property type="match status" value="1"/>
</dbReference>
<dbReference type="Pfam" id="PF13185">
    <property type="entry name" value="GAF_2"/>
    <property type="match status" value="1"/>
</dbReference>
<evidence type="ECO:0000256" key="10">
    <source>
        <dbReference type="PROSITE-ProRule" id="PRU00169"/>
    </source>
</evidence>
<dbReference type="AlphaFoldDB" id="A0A401ZP99"/>
<evidence type="ECO:0000256" key="11">
    <source>
        <dbReference type="SAM" id="Phobius"/>
    </source>
</evidence>
<dbReference type="InterPro" id="IPR036097">
    <property type="entry name" value="HisK_dim/P_sf"/>
</dbReference>
<comment type="similarity">
    <text evidence="3">In the N-terminal section; belongs to the phytochrome family.</text>
</comment>
<dbReference type="InterPro" id="IPR001789">
    <property type="entry name" value="Sig_transdc_resp-reg_receiver"/>
</dbReference>
<evidence type="ECO:0000256" key="5">
    <source>
        <dbReference type="ARBA" id="ARBA00022553"/>
    </source>
</evidence>
<evidence type="ECO:0000256" key="4">
    <source>
        <dbReference type="ARBA" id="ARBA00012438"/>
    </source>
</evidence>
<dbReference type="Proteomes" id="UP000287224">
    <property type="component" value="Unassembled WGS sequence"/>
</dbReference>
<dbReference type="InterPro" id="IPR004358">
    <property type="entry name" value="Sig_transdc_His_kin-like_C"/>
</dbReference>
<dbReference type="Gene3D" id="6.10.340.10">
    <property type="match status" value="1"/>
</dbReference>
<evidence type="ECO:0000256" key="6">
    <source>
        <dbReference type="ARBA" id="ARBA00022679"/>
    </source>
</evidence>
<evidence type="ECO:0000256" key="8">
    <source>
        <dbReference type="ARBA" id="ARBA00023012"/>
    </source>
</evidence>
<evidence type="ECO:0000256" key="3">
    <source>
        <dbReference type="ARBA" id="ARBA00006402"/>
    </source>
</evidence>
<keyword evidence="11" id="KW-1133">Transmembrane helix</keyword>
<dbReference type="CDD" id="cd00082">
    <property type="entry name" value="HisKA"/>
    <property type="match status" value="1"/>
</dbReference>